<proteinExistence type="predicted"/>
<feature type="signal peptide" evidence="2">
    <location>
        <begin position="1"/>
        <end position="23"/>
    </location>
</feature>
<accession>A0A2A2F7P5</accession>
<evidence type="ECO:0000313" key="5">
    <source>
        <dbReference type="Proteomes" id="UP000218896"/>
    </source>
</evidence>
<keyword evidence="1 2" id="KW-0732">Signal</keyword>
<evidence type="ECO:0000256" key="1">
    <source>
        <dbReference type="ARBA" id="ARBA00022729"/>
    </source>
</evidence>
<protein>
    <recommendedName>
        <fullName evidence="3">Outer membrane protein beta-barrel domain-containing protein</fullName>
    </recommendedName>
</protein>
<dbReference type="AlphaFoldDB" id="A0A2A2F7P5"/>
<reference evidence="4 5" key="1">
    <citation type="submission" date="2017-08" db="EMBL/GenBank/DDBJ databases">
        <title>Halovibrio sewagensis sp. nov., isolated from wastewater of high salinity.</title>
        <authorList>
            <person name="Dong X."/>
            <person name="Zhang G."/>
        </authorList>
    </citation>
    <scope>NUCLEOTIDE SEQUENCE [LARGE SCALE GENOMIC DNA]</scope>
    <source>
        <strain evidence="4 5">YL5-2</strain>
    </source>
</reference>
<evidence type="ECO:0000313" key="4">
    <source>
        <dbReference type="EMBL" id="PAU80632.1"/>
    </source>
</evidence>
<dbReference type="OrthoDB" id="6362488at2"/>
<dbReference type="RefSeq" id="WP_095617466.1">
    <property type="nucleotide sequence ID" value="NZ_NSKD01000003.1"/>
</dbReference>
<dbReference type="Proteomes" id="UP000218896">
    <property type="component" value="Unassembled WGS sequence"/>
</dbReference>
<dbReference type="Pfam" id="PF13505">
    <property type="entry name" value="OMP_b-brl"/>
    <property type="match status" value="1"/>
</dbReference>
<gene>
    <name evidence="4" type="ORF">CK501_09430</name>
</gene>
<feature type="chain" id="PRO_5013308122" description="Outer membrane protein beta-barrel domain-containing protein" evidence="2">
    <location>
        <begin position="24"/>
        <end position="205"/>
    </location>
</feature>
<comment type="caution">
    <text evidence="4">The sequence shown here is derived from an EMBL/GenBank/DDBJ whole genome shotgun (WGS) entry which is preliminary data.</text>
</comment>
<dbReference type="SUPFAM" id="SSF56925">
    <property type="entry name" value="OMPA-like"/>
    <property type="match status" value="1"/>
</dbReference>
<dbReference type="Gene3D" id="2.40.160.20">
    <property type="match status" value="1"/>
</dbReference>
<keyword evidence="5" id="KW-1185">Reference proteome</keyword>
<feature type="domain" description="Outer membrane protein beta-barrel" evidence="3">
    <location>
        <begin position="12"/>
        <end position="205"/>
    </location>
</feature>
<evidence type="ECO:0000256" key="2">
    <source>
        <dbReference type="SAM" id="SignalP"/>
    </source>
</evidence>
<organism evidence="4 5">
    <name type="scientific">Halovibrio salipaludis</name>
    <dbReference type="NCBI Taxonomy" id="2032626"/>
    <lineage>
        <taxon>Bacteria</taxon>
        <taxon>Pseudomonadati</taxon>
        <taxon>Pseudomonadota</taxon>
        <taxon>Gammaproteobacteria</taxon>
        <taxon>Oceanospirillales</taxon>
        <taxon>Halomonadaceae</taxon>
        <taxon>Halovibrio</taxon>
    </lineage>
</organism>
<sequence>MRRIPVLLTCTALLVVTSLPAMAQQRPQRPQQPEAESKAGEYYLGVTGSHFRHKNLSDGNGKATVTTSGIVLGKFLNDYIKVEARGGAAPSPEEETADLELNIDYYASAYIGVYYHWTMFSRAYAQFGMSHVETTATRTSEDDDGNVTVTEAPYLETSMSRSWLVGTDVDFIGNSSLFVEYGQLHQDTTTSIRIRQWNVGLRLDF</sequence>
<dbReference type="InterPro" id="IPR011250">
    <property type="entry name" value="OMP/PagP_B-barrel"/>
</dbReference>
<name>A0A2A2F7P5_9GAMM</name>
<evidence type="ECO:0000259" key="3">
    <source>
        <dbReference type="Pfam" id="PF13505"/>
    </source>
</evidence>
<dbReference type="EMBL" id="NSKD01000003">
    <property type="protein sequence ID" value="PAU80632.1"/>
    <property type="molecule type" value="Genomic_DNA"/>
</dbReference>
<dbReference type="InterPro" id="IPR027385">
    <property type="entry name" value="Beta-barrel_OMP"/>
</dbReference>